<reference evidence="8" key="1">
    <citation type="journal article" date="2019" name="Int. J. Syst. Evol. Microbiol.">
        <title>The Global Catalogue of Microorganisms (GCM) 10K type strain sequencing project: providing services to taxonomists for standard genome sequencing and annotation.</title>
        <authorList>
            <consortium name="The Broad Institute Genomics Platform"/>
            <consortium name="The Broad Institute Genome Sequencing Center for Infectious Disease"/>
            <person name="Wu L."/>
            <person name="Ma J."/>
        </authorList>
    </citation>
    <scope>NUCLEOTIDE SEQUENCE [LARGE SCALE GENOMIC DNA]</scope>
    <source>
        <strain evidence="8">JCM 17250</strain>
    </source>
</reference>
<evidence type="ECO:0000256" key="1">
    <source>
        <dbReference type="ARBA" id="ARBA00011900"/>
    </source>
</evidence>
<evidence type="ECO:0000259" key="6">
    <source>
        <dbReference type="Pfam" id="PF07669"/>
    </source>
</evidence>
<evidence type="ECO:0000256" key="3">
    <source>
        <dbReference type="ARBA" id="ARBA00022679"/>
    </source>
</evidence>
<dbReference type="InterPro" id="IPR047939">
    <property type="entry name" value="BREX_1_PglX"/>
</dbReference>
<dbReference type="Gene3D" id="3.40.50.150">
    <property type="entry name" value="Vaccinia Virus protein VP39"/>
    <property type="match status" value="1"/>
</dbReference>
<dbReference type="EC" id="2.1.1.72" evidence="1"/>
<sequence>MDKSAIKKFAVSARKKLIEAVEQKAFELGITSDEIKEAEIYQDGFLINGIFYKKYQINQRGKLLKEMEQKGYDQVIEEVAYTWFNRLIALRFMEVNDYLPTGIRIFSSIEKGKKEPDALTEVELLIDDLDLEVEKVYELQDANDDEDLFKYIFIKQCNKLGEMMPMVFEAIEDYTELLLPNNLLAETSVIHDMVTEIDEADWTKEVEIIGWLYQYYISEKKDQVFADLKKNKKISKENIPAATELFTPRWIVQYMVDNSLGRLWLESHPNETLQGKLPYYLEAAEQPEDVIEQLESLKDPNLKLEDIKFLDPCMGSGHILVYAFEVFVELYKSQGYREQDIPKLIIEHNLYGLDLDPRAAQLAYFAVVMKARSFSNRLFDQPIQANLYWIEDSLQITEQDVELFVGDTDLSDDFIELLETFKDGKLLGSIIEVPELDLIDLKERIHYFEQSVIDDMFALDFKENKLPIIKSIIEQAIVLERKYDVVVTNPPYMFNANMNLELKKYLNKKFPLSKRDLSTVFMEVTSNLTKENSFMALINQHAWMFTSTYESLRKLVVNSYQLYNMIHLGTRAFSEIGGEVVQTTSFVLRKKVIPNFLATFVRLTDHTNAEEKSKQYFNAELHFNRIQDGFSDIPGSPIAYWASEHVRMLFKENLSIKDIANPKAGLATGDNTIFQKHWTEVNFEDIGFNYNTPEETEDLKHKWFPCESGGTYRRWYGNKEMIVNWYNNGEKIKSFRDNNGKLRSRPQNTHYYFREGITWNKLSSTNFGVRYKEKGTIYDDTSRSAFPVEESQTNYILGMLSSNISTYFMEYLNPTLSFTNGDIRRIPIIQDINENYLIKINEVANDNIDLSKSDWDSFETSWDFEAHPFIEFQQESTKISDAFTNWQTEAENRFQTLKANEEELNRIFIDLYGLQDELTPEVEDKDVTIRRADQLRDVKSFLSYAVGLMFGRYSLDQPGLAYAGGEFDLTNYQTFIPDQDNVLPIATDVYFEDDIVNRLITIIKTIFGSDHLEENLDFIADTLTRRANETSRQRIRRYFLKEFYKDHVQTYQKRPIYWLFDSGRQDGFKALVYLHRYKPDLVARVRTSYLHAQVKKYQDEMTRLDYVLEADVSKTEQTKAKKLKEVLQKQVQECLNYDQVIAHVAHQTLDLDLDDGVKVNYAKFQNIEVPQGEGKKPLKANVLAKI</sequence>
<dbReference type="EMBL" id="BAABDL010000115">
    <property type="protein sequence ID" value="GAA4075234.1"/>
    <property type="molecule type" value="Genomic_DNA"/>
</dbReference>
<gene>
    <name evidence="7" type="primary">pglX</name>
    <name evidence="7" type="ORF">GCM10022410_20260</name>
</gene>
<keyword evidence="2" id="KW-0489">Methyltransferase</keyword>
<dbReference type="InterPro" id="IPR029063">
    <property type="entry name" value="SAM-dependent_MTases_sf"/>
</dbReference>
<name>A0ABP7VV64_9BACI</name>
<accession>A0ABP7VV64</accession>
<dbReference type="Pfam" id="PF07669">
    <property type="entry name" value="Eco57I"/>
    <property type="match status" value="1"/>
</dbReference>
<keyword evidence="4" id="KW-0949">S-adenosyl-L-methionine</keyword>
<dbReference type="RefSeq" id="WP_344912824.1">
    <property type="nucleotide sequence ID" value="NZ_BAABDL010000115.1"/>
</dbReference>
<dbReference type="NCBIfam" id="NF033452">
    <property type="entry name" value="BREX_1_MTaseX"/>
    <property type="match status" value="1"/>
</dbReference>
<dbReference type="InterPro" id="IPR011639">
    <property type="entry name" value="MethylTrfase_TaqI-like_dom"/>
</dbReference>
<dbReference type="InterPro" id="IPR002052">
    <property type="entry name" value="DNA_methylase_N6_adenine_CS"/>
</dbReference>
<dbReference type="PANTHER" id="PTHR33841:SF1">
    <property type="entry name" value="DNA METHYLTRANSFERASE A"/>
    <property type="match status" value="1"/>
</dbReference>
<evidence type="ECO:0000313" key="8">
    <source>
        <dbReference type="Proteomes" id="UP001501734"/>
    </source>
</evidence>
<comment type="catalytic activity">
    <reaction evidence="5">
        <text>a 2'-deoxyadenosine in DNA + S-adenosyl-L-methionine = an N(6)-methyl-2'-deoxyadenosine in DNA + S-adenosyl-L-homocysteine + H(+)</text>
        <dbReference type="Rhea" id="RHEA:15197"/>
        <dbReference type="Rhea" id="RHEA-COMP:12418"/>
        <dbReference type="Rhea" id="RHEA-COMP:12419"/>
        <dbReference type="ChEBI" id="CHEBI:15378"/>
        <dbReference type="ChEBI" id="CHEBI:57856"/>
        <dbReference type="ChEBI" id="CHEBI:59789"/>
        <dbReference type="ChEBI" id="CHEBI:90615"/>
        <dbReference type="ChEBI" id="CHEBI:90616"/>
        <dbReference type="EC" id="2.1.1.72"/>
    </reaction>
</comment>
<protein>
    <recommendedName>
        <fullName evidence="1">site-specific DNA-methyltransferase (adenine-specific)</fullName>
        <ecNumber evidence="1">2.1.1.72</ecNumber>
    </recommendedName>
</protein>
<feature type="domain" description="Type II methyltransferase M.TaqI-like" evidence="6">
    <location>
        <begin position="348"/>
        <end position="570"/>
    </location>
</feature>
<proteinExistence type="predicted"/>
<evidence type="ECO:0000256" key="4">
    <source>
        <dbReference type="ARBA" id="ARBA00022691"/>
    </source>
</evidence>
<keyword evidence="8" id="KW-1185">Reference proteome</keyword>
<dbReference type="SUPFAM" id="SSF53335">
    <property type="entry name" value="S-adenosyl-L-methionine-dependent methyltransferases"/>
    <property type="match status" value="1"/>
</dbReference>
<comment type="caution">
    <text evidence="7">The sequence shown here is derived from an EMBL/GenBank/DDBJ whole genome shotgun (WGS) entry which is preliminary data.</text>
</comment>
<evidence type="ECO:0000256" key="2">
    <source>
        <dbReference type="ARBA" id="ARBA00022603"/>
    </source>
</evidence>
<dbReference type="InterPro" id="IPR050953">
    <property type="entry name" value="N4_N6_ade-DNA_methylase"/>
</dbReference>
<dbReference type="PRINTS" id="PR00507">
    <property type="entry name" value="N12N6MTFRASE"/>
</dbReference>
<evidence type="ECO:0000256" key="5">
    <source>
        <dbReference type="ARBA" id="ARBA00047942"/>
    </source>
</evidence>
<dbReference type="PANTHER" id="PTHR33841">
    <property type="entry name" value="DNA METHYLTRANSFERASE YEEA-RELATED"/>
    <property type="match status" value="1"/>
</dbReference>
<evidence type="ECO:0000313" key="7">
    <source>
        <dbReference type="EMBL" id="GAA4075234.1"/>
    </source>
</evidence>
<dbReference type="Proteomes" id="UP001501734">
    <property type="component" value="Unassembled WGS sequence"/>
</dbReference>
<keyword evidence="3" id="KW-0808">Transferase</keyword>
<organism evidence="7 8">
    <name type="scientific">Amphibacillus indicireducens</name>
    <dbReference type="NCBI Taxonomy" id="1076330"/>
    <lineage>
        <taxon>Bacteria</taxon>
        <taxon>Bacillati</taxon>
        <taxon>Bacillota</taxon>
        <taxon>Bacilli</taxon>
        <taxon>Bacillales</taxon>
        <taxon>Bacillaceae</taxon>
        <taxon>Amphibacillus</taxon>
    </lineage>
</organism>
<dbReference type="PROSITE" id="PS00092">
    <property type="entry name" value="N6_MTASE"/>
    <property type="match status" value="1"/>
</dbReference>